<evidence type="ECO:0000313" key="2">
    <source>
        <dbReference type="Proteomes" id="UP001620295"/>
    </source>
</evidence>
<feature type="non-terminal residue" evidence="1">
    <location>
        <position position="108"/>
    </location>
</feature>
<gene>
    <name evidence="1" type="ORF">ACI2L5_54410</name>
</gene>
<dbReference type="EMBL" id="JBJDQH010000323">
    <property type="protein sequence ID" value="MFK4273769.1"/>
    <property type="molecule type" value="Genomic_DNA"/>
</dbReference>
<keyword evidence="2" id="KW-1185">Reference proteome</keyword>
<name>A0ABW8M6G2_9ACTN</name>
<sequence>MTSSNPNHTDPRAIAESWLRQFGTSLTRGIDLSIHFAPECYWRDLLSFTGELRTFSGTQVAEELARRQPEVKAANFRPAEGRTGPRVVERNGVTSVEAIFEFDILAGS</sequence>
<accession>A0ABW8M6G2</accession>
<dbReference type="Proteomes" id="UP001620295">
    <property type="component" value="Unassembled WGS sequence"/>
</dbReference>
<evidence type="ECO:0000313" key="1">
    <source>
        <dbReference type="EMBL" id="MFK4273769.1"/>
    </source>
</evidence>
<organism evidence="1 2">
    <name type="scientific">Streptomyces milbemycinicus</name>
    <dbReference type="NCBI Taxonomy" id="476552"/>
    <lineage>
        <taxon>Bacteria</taxon>
        <taxon>Bacillati</taxon>
        <taxon>Actinomycetota</taxon>
        <taxon>Actinomycetes</taxon>
        <taxon>Kitasatosporales</taxon>
        <taxon>Streptomycetaceae</taxon>
        <taxon>Streptomyces</taxon>
    </lineage>
</organism>
<proteinExistence type="predicted"/>
<reference evidence="1 2" key="1">
    <citation type="submission" date="2024-11" db="EMBL/GenBank/DDBJ databases">
        <title>The Natural Products Discovery Center: Release of the First 8490 Sequenced Strains for Exploring Actinobacteria Biosynthetic Diversity.</title>
        <authorList>
            <person name="Kalkreuter E."/>
            <person name="Kautsar S.A."/>
            <person name="Yang D."/>
            <person name="Bader C.D."/>
            <person name="Teijaro C.N."/>
            <person name="Fluegel L."/>
            <person name="Davis C.M."/>
            <person name="Simpson J.R."/>
            <person name="Lauterbach L."/>
            <person name="Steele A.D."/>
            <person name="Gui C."/>
            <person name="Meng S."/>
            <person name="Li G."/>
            <person name="Viehrig K."/>
            <person name="Ye F."/>
            <person name="Su P."/>
            <person name="Kiefer A.F."/>
            <person name="Nichols A."/>
            <person name="Cepeda A.J."/>
            <person name="Yan W."/>
            <person name="Fan B."/>
            <person name="Jiang Y."/>
            <person name="Adhikari A."/>
            <person name="Zheng C.-J."/>
            <person name="Schuster L."/>
            <person name="Cowan T.M."/>
            <person name="Smanski M.J."/>
            <person name="Chevrette M.G."/>
            <person name="De Carvalho L.P.S."/>
            <person name="Shen B."/>
        </authorList>
    </citation>
    <scope>NUCLEOTIDE SEQUENCE [LARGE SCALE GENOMIC DNA]</scope>
    <source>
        <strain evidence="1 2">NPDC020863</strain>
    </source>
</reference>
<comment type="caution">
    <text evidence="1">The sequence shown here is derived from an EMBL/GenBank/DDBJ whole genome shotgun (WGS) entry which is preliminary data.</text>
</comment>
<protein>
    <submittedName>
        <fullName evidence="1">Uncharacterized protein</fullName>
    </submittedName>
</protein>